<evidence type="ECO:0000313" key="2">
    <source>
        <dbReference type="EMBL" id="KAK2170399.1"/>
    </source>
</evidence>
<reference evidence="2" key="1">
    <citation type="journal article" date="2023" name="Mol. Biol. Evol.">
        <title>Third-Generation Sequencing Reveals the Adaptive Role of the Epigenome in Three Deep-Sea Polychaetes.</title>
        <authorList>
            <person name="Perez M."/>
            <person name="Aroh O."/>
            <person name="Sun Y."/>
            <person name="Lan Y."/>
            <person name="Juniper S.K."/>
            <person name="Young C.R."/>
            <person name="Angers B."/>
            <person name="Qian P.Y."/>
        </authorList>
    </citation>
    <scope>NUCLEOTIDE SEQUENCE</scope>
    <source>
        <strain evidence="2">P08H-3</strain>
    </source>
</reference>
<evidence type="ECO:0000313" key="3">
    <source>
        <dbReference type="Proteomes" id="UP001208570"/>
    </source>
</evidence>
<keyword evidence="3" id="KW-1185">Reference proteome</keyword>
<feature type="transmembrane region" description="Helical" evidence="1">
    <location>
        <begin position="20"/>
        <end position="43"/>
    </location>
</feature>
<protein>
    <submittedName>
        <fullName evidence="2">Uncharacterized protein</fullName>
    </submittedName>
</protein>
<dbReference type="Proteomes" id="UP001208570">
    <property type="component" value="Unassembled WGS sequence"/>
</dbReference>
<keyword evidence="1" id="KW-0472">Membrane</keyword>
<organism evidence="2 3">
    <name type="scientific">Paralvinella palmiformis</name>
    <dbReference type="NCBI Taxonomy" id="53620"/>
    <lineage>
        <taxon>Eukaryota</taxon>
        <taxon>Metazoa</taxon>
        <taxon>Spiralia</taxon>
        <taxon>Lophotrochozoa</taxon>
        <taxon>Annelida</taxon>
        <taxon>Polychaeta</taxon>
        <taxon>Sedentaria</taxon>
        <taxon>Canalipalpata</taxon>
        <taxon>Terebellida</taxon>
        <taxon>Terebelliformia</taxon>
        <taxon>Alvinellidae</taxon>
        <taxon>Paralvinella</taxon>
    </lineage>
</organism>
<keyword evidence="1" id="KW-0812">Transmembrane</keyword>
<comment type="caution">
    <text evidence="2">The sequence shown here is derived from an EMBL/GenBank/DDBJ whole genome shotgun (WGS) entry which is preliminary data.</text>
</comment>
<gene>
    <name evidence="2" type="ORF">LSH36_3g24059</name>
</gene>
<keyword evidence="1" id="KW-1133">Transmembrane helix</keyword>
<name>A0AAD9KFU1_9ANNE</name>
<proteinExistence type="predicted"/>
<dbReference type="AlphaFoldDB" id="A0AAD9KFU1"/>
<evidence type="ECO:0000256" key="1">
    <source>
        <dbReference type="SAM" id="Phobius"/>
    </source>
</evidence>
<dbReference type="EMBL" id="JAODUP010000003">
    <property type="protein sequence ID" value="KAK2170399.1"/>
    <property type="molecule type" value="Genomic_DNA"/>
</dbReference>
<accession>A0AAD9KFU1</accession>
<sequence length="67" mass="7640">MLSRSGQLLSPHARIPIYLYVYSLVPLLFDIFLTIGGMLSFIIPERRGTKLPETIEETDKLEKPDCC</sequence>